<evidence type="ECO:0000313" key="2">
    <source>
        <dbReference type="Proteomes" id="UP001159363"/>
    </source>
</evidence>
<organism evidence="1 2">
    <name type="scientific">Dryococelus australis</name>
    <dbReference type="NCBI Taxonomy" id="614101"/>
    <lineage>
        <taxon>Eukaryota</taxon>
        <taxon>Metazoa</taxon>
        <taxon>Ecdysozoa</taxon>
        <taxon>Arthropoda</taxon>
        <taxon>Hexapoda</taxon>
        <taxon>Insecta</taxon>
        <taxon>Pterygota</taxon>
        <taxon>Neoptera</taxon>
        <taxon>Polyneoptera</taxon>
        <taxon>Phasmatodea</taxon>
        <taxon>Verophasmatodea</taxon>
        <taxon>Anareolatae</taxon>
        <taxon>Phasmatidae</taxon>
        <taxon>Eurycanthinae</taxon>
        <taxon>Dryococelus</taxon>
    </lineage>
</organism>
<dbReference type="Proteomes" id="UP001159363">
    <property type="component" value="Chromosome 1"/>
</dbReference>
<sequence length="126" mass="14397">MHYYGTCNSWIKQNPTRSITKLQIVMLLSQTCSVKNGVSGFQACGQTKRQLSCSSSDLSPDDLFSEDLHSKKDINSLSQQLCPTPRILQKKSSSRCQKATILTSPEHIKKLKRRKTLTLQNRRRER</sequence>
<accession>A0ABQ9IPR3</accession>
<keyword evidence="2" id="KW-1185">Reference proteome</keyword>
<name>A0ABQ9IPR3_9NEOP</name>
<comment type="caution">
    <text evidence="1">The sequence shown here is derived from an EMBL/GenBank/DDBJ whole genome shotgun (WGS) entry which is preliminary data.</text>
</comment>
<protein>
    <submittedName>
        <fullName evidence="1">Uncharacterized protein</fullName>
    </submittedName>
</protein>
<proteinExistence type="predicted"/>
<dbReference type="EMBL" id="JARBHB010000001">
    <property type="protein sequence ID" value="KAJ8897923.1"/>
    <property type="molecule type" value="Genomic_DNA"/>
</dbReference>
<gene>
    <name evidence="1" type="ORF">PR048_003280</name>
</gene>
<reference evidence="1 2" key="1">
    <citation type="submission" date="2023-02" db="EMBL/GenBank/DDBJ databases">
        <title>LHISI_Scaffold_Assembly.</title>
        <authorList>
            <person name="Stuart O.P."/>
            <person name="Cleave R."/>
            <person name="Magrath M.J.L."/>
            <person name="Mikheyev A.S."/>
        </authorList>
    </citation>
    <scope>NUCLEOTIDE SEQUENCE [LARGE SCALE GENOMIC DNA]</scope>
    <source>
        <strain evidence="1">Daus_M_001</strain>
        <tissue evidence="1">Leg muscle</tissue>
    </source>
</reference>
<evidence type="ECO:0000313" key="1">
    <source>
        <dbReference type="EMBL" id="KAJ8897923.1"/>
    </source>
</evidence>